<dbReference type="Proteomes" id="UP000028926">
    <property type="component" value="Chromosome"/>
</dbReference>
<dbReference type="RefSeq" id="WP_038465874.1">
    <property type="nucleotide sequence ID" value="NZ_CP008941.1"/>
</dbReference>
<evidence type="ECO:0000313" key="2">
    <source>
        <dbReference type="EMBL" id="AIK96974.1"/>
    </source>
</evidence>
<dbReference type="STRING" id="91604.ID47_09900"/>
<keyword evidence="1" id="KW-0472">Membrane</keyword>
<dbReference type="KEGG" id="paca:ID47_09900"/>
<gene>
    <name evidence="2" type="ORF">ID47_09900</name>
</gene>
<dbReference type="EMBL" id="CP008941">
    <property type="protein sequence ID" value="AIK96974.1"/>
    <property type="molecule type" value="Genomic_DNA"/>
</dbReference>
<keyword evidence="3" id="KW-1185">Reference proteome</keyword>
<dbReference type="AlphaFoldDB" id="A0A077AYB3"/>
<dbReference type="HOGENOM" id="CLU_1270377_0_0_5"/>
<dbReference type="eggNOG" id="ENOG50301PE">
    <property type="taxonomic scope" value="Bacteria"/>
</dbReference>
<keyword evidence="1" id="KW-0812">Transmembrane</keyword>
<keyword evidence="1" id="KW-1133">Transmembrane helix</keyword>
<accession>A0A077AYB3</accession>
<evidence type="ECO:0000256" key="1">
    <source>
        <dbReference type="SAM" id="Phobius"/>
    </source>
</evidence>
<name>A0A077AYB3_9PROT</name>
<organism evidence="2 3">
    <name type="scientific">Candidatus Odyssella acanthamoebae</name>
    <dbReference type="NCBI Taxonomy" id="91604"/>
    <lineage>
        <taxon>Bacteria</taxon>
        <taxon>Pseudomonadati</taxon>
        <taxon>Pseudomonadota</taxon>
        <taxon>Alphaproteobacteria</taxon>
        <taxon>Holosporales</taxon>
        <taxon>Candidatus Paracaedibacteraceae</taxon>
        <taxon>Candidatus Odyssella</taxon>
    </lineage>
</organism>
<evidence type="ECO:0000313" key="3">
    <source>
        <dbReference type="Proteomes" id="UP000028926"/>
    </source>
</evidence>
<reference evidence="2 3" key="1">
    <citation type="submission" date="2014-07" db="EMBL/GenBank/DDBJ databases">
        <title>Comparative genomic insights into amoeba endosymbionts belonging to the families of Holosporaceae and Candidatus Midichloriaceae within Rickettsiales.</title>
        <authorList>
            <person name="Wang Z."/>
            <person name="Wu M."/>
        </authorList>
    </citation>
    <scope>NUCLEOTIDE SEQUENCE [LARGE SCALE GENOMIC DNA]</scope>
    <source>
        <strain evidence="2">PRA3</strain>
    </source>
</reference>
<proteinExistence type="predicted"/>
<dbReference type="OrthoDB" id="9844725at2"/>
<protein>
    <submittedName>
        <fullName evidence="2">Uncharacterized protein</fullName>
    </submittedName>
</protein>
<sequence>MSTITREKISFFGKNVGLLAIGVMGNMVVAAAVDHKSLIDNYTIQPSDSLIELFQHLTENFDDSHYQATFNLSKTENRPLTEILDLSSQDAWNSVVHYLAKSDFILSATYSYRNLSNIDFLKRLNMQKDRWNTHVLGIGGQLEGFGKVLVSDKRFGLQLHNLITSRFQLTTFMHLKYLAQAVSEAKTSDSTINNAWSGAKQVIENYLENHNLLSSPT</sequence>
<feature type="transmembrane region" description="Helical" evidence="1">
    <location>
        <begin position="12"/>
        <end position="33"/>
    </location>
</feature>